<accession>A0ABW3YSN9</accession>
<sequence length="170" mass="17761">MLGCAVGCSGGDHPTMPAAGGIRPSSPSPDPRTVAAIDAALAAYSGYLAATTEAEQSADPHHPELPKYLADPLLTRVGLAIRDAKEHGAMRTGTLISDPRVTAVSLDTVPATVSIQDCLDTTNYRLVYVKDRSVVPGSTSGRYIATATATRYADGRWLISAGNAHRDQPC</sequence>
<organism evidence="1 2">
    <name type="scientific">Micromonospora sonneratiae</name>
    <dbReference type="NCBI Taxonomy" id="1184706"/>
    <lineage>
        <taxon>Bacteria</taxon>
        <taxon>Bacillati</taxon>
        <taxon>Actinomycetota</taxon>
        <taxon>Actinomycetes</taxon>
        <taxon>Micromonosporales</taxon>
        <taxon>Micromonosporaceae</taxon>
        <taxon>Micromonospora</taxon>
    </lineage>
</organism>
<keyword evidence="2" id="KW-1185">Reference proteome</keyword>
<evidence type="ECO:0000313" key="2">
    <source>
        <dbReference type="Proteomes" id="UP001597260"/>
    </source>
</evidence>
<proteinExistence type="predicted"/>
<dbReference type="RefSeq" id="WP_377579471.1">
    <property type="nucleotide sequence ID" value="NZ_JBHTMP010000140.1"/>
</dbReference>
<gene>
    <name evidence="1" type="ORF">ACFQ4H_34590</name>
</gene>
<comment type="caution">
    <text evidence="1">The sequence shown here is derived from an EMBL/GenBank/DDBJ whole genome shotgun (WGS) entry which is preliminary data.</text>
</comment>
<evidence type="ECO:0008006" key="3">
    <source>
        <dbReference type="Google" id="ProtNLM"/>
    </source>
</evidence>
<name>A0ABW3YSN9_9ACTN</name>
<dbReference type="Proteomes" id="UP001597260">
    <property type="component" value="Unassembled WGS sequence"/>
</dbReference>
<protein>
    <recommendedName>
        <fullName evidence="3">Secreted protein/lipoprotein</fullName>
    </recommendedName>
</protein>
<evidence type="ECO:0000313" key="1">
    <source>
        <dbReference type="EMBL" id="MFD1326219.1"/>
    </source>
</evidence>
<reference evidence="2" key="1">
    <citation type="journal article" date="2019" name="Int. J. Syst. Evol. Microbiol.">
        <title>The Global Catalogue of Microorganisms (GCM) 10K type strain sequencing project: providing services to taxonomists for standard genome sequencing and annotation.</title>
        <authorList>
            <consortium name="The Broad Institute Genomics Platform"/>
            <consortium name="The Broad Institute Genome Sequencing Center for Infectious Disease"/>
            <person name="Wu L."/>
            <person name="Ma J."/>
        </authorList>
    </citation>
    <scope>NUCLEOTIDE SEQUENCE [LARGE SCALE GENOMIC DNA]</scope>
    <source>
        <strain evidence="2">JCM 31037</strain>
    </source>
</reference>
<dbReference type="EMBL" id="JBHTMP010000140">
    <property type="protein sequence ID" value="MFD1326219.1"/>
    <property type="molecule type" value="Genomic_DNA"/>
</dbReference>